<dbReference type="Pfam" id="PF00589">
    <property type="entry name" value="Phage_integrase"/>
    <property type="match status" value="1"/>
</dbReference>
<reference evidence="5 6" key="1">
    <citation type="submission" date="2021-03" db="EMBL/GenBank/DDBJ databases">
        <title>Fibrella sp. HMF5405 genome sequencing and assembly.</title>
        <authorList>
            <person name="Kang H."/>
            <person name="Kim H."/>
            <person name="Bae S."/>
            <person name="Joh K."/>
        </authorList>
    </citation>
    <scope>NUCLEOTIDE SEQUENCE [LARGE SCALE GENOMIC DNA]</scope>
    <source>
        <strain evidence="5 6">HMF5405</strain>
    </source>
</reference>
<gene>
    <name evidence="5" type="ORF">J2I46_20170</name>
</gene>
<dbReference type="InterPro" id="IPR011010">
    <property type="entry name" value="DNA_brk_join_enz"/>
</dbReference>
<dbReference type="CDD" id="cd01185">
    <property type="entry name" value="INTN1_C_like"/>
    <property type="match status" value="1"/>
</dbReference>
<dbReference type="RefSeq" id="WP_207330861.1">
    <property type="nucleotide sequence ID" value="NZ_JAFMYW010000006.1"/>
</dbReference>
<dbReference type="InterPro" id="IPR013762">
    <property type="entry name" value="Integrase-like_cat_sf"/>
</dbReference>
<evidence type="ECO:0000256" key="1">
    <source>
        <dbReference type="ARBA" id="ARBA00008857"/>
    </source>
</evidence>
<dbReference type="SUPFAM" id="SSF56349">
    <property type="entry name" value="DNA breaking-rejoining enzymes"/>
    <property type="match status" value="1"/>
</dbReference>
<organism evidence="5 6">
    <name type="scientific">Fibrella forsythiae</name>
    <dbReference type="NCBI Taxonomy" id="2817061"/>
    <lineage>
        <taxon>Bacteria</taxon>
        <taxon>Pseudomonadati</taxon>
        <taxon>Bacteroidota</taxon>
        <taxon>Cytophagia</taxon>
        <taxon>Cytophagales</taxon>
        <taxon>Spirosomataceae</taxon>
        <taxon>Fibrella</taxon>
    </lineage>
</organism>
<keyword evidence="2" id="KW-0238">DNA-binding</keyword>
<protein>
    <submittedName>
        <fullName evidence="5">Tyrosine-type recombinase/integrase</fullName>
    </submittedName>
</protein>
<evidence type="ECO:0000313" key="6">
    <source>
        <dbReference type="Proteomes" id="UP000664628"/>
    </source>
</evidence>
<name>A0ABS3JLN1_9BACT</name>
<dbReference type="PROSITE" id="PS51898">
    <property type="entry name" value="TYR_RECOMBINASE"/>
    <property type="match status" value="1"/>
</dbReference>
<keyword evidence="6" id="KW-1185">Reference proteome</keyword>
<evidence type="ECO:0000259" key="4">
    <source>
        <dbReference type="PROSITE" id="PS51898"/>
    </source>
</evidence>
<accession>A0ABS3JLN1</accession>
<dbReference type="PANTHER" id="PTHR30349">
    <property type="entry name" value="PHAGE INTEGRASE-RELATED"/>
    <property type="match status" value="1"/>
</dbReference>
<feature type="domain" description="Tyr recombinase" evidence="4">
    <location>
        <begin position="211"/>
        <end position="408"/>
    </location>
</feature>
<dbReference type="EMBL" id="JAFMYW010000006">
    <property type="protein sequence ID" value="MBO0950919.1"/>
    <property type="molecule type" value="Genomic_DNA"/>
</dbReference>
<dbReference type="Proteomes" id="UP000664628">
    <property type="component" value="Unassembled WGS sequence"/>
</dbReference>
<comment type="similarity">
    <text evidence="1">Belongs to the 'phage' integrase family.</text>
</comment>
<dbReference type="InterPro" id="IPR010998">
    <property type="entry name" value="Integrase_recombinase_N"/>
</dbReference>
<comment type="caution">
    <text evidence="5">The sequence shown here is derived from an EMBL/GenBank/DDBJ whole genome shotgun (WGS) entry which is preliminary data.</text>
</comment>
<dbReference type="InterPro" id="IPR035386">
    <property type="entry name" value="Arm-DNA-bind_5"/>
</dbReference>
<evidence type="ECO:0000256" key="2">
    <source>
        <dbReference type="ARBA" id="ARBA00023125"/>
    </source>
</evidence>
<sequence>MNKIKFTLTESRKTKSGEYPIYMRFNHGDTELVYPTGEKCKLAEWDKDKEKFRRSMAGYQQANEYLQLLRERLTNTYRDLRNDGLPITNDTLRAGLNASKSPVAVEDVATRYEQYRLQCKNEGYKESTIKSMGSTTARLLRWQRSKGKVYITHYTNAEHKSFLKFLDAEGLHPNTIGCVCKHLATFFNALRLNGHKLHPQQAKISSQKIDTERIWLNELELEKLERAELPDHLSRTRDAFLFQCWTGLRYSDLRRITNANIQPRGGYDVLTFIPEKSVSRKVGRTKSVEVPILPKAARVLGNYTEEYRLLPVLSNQKMNDNLKEIAKLAGISQPTETLIKQNGHMVVKAVPKWSLLSSHIARHTYATLSIVKGIPLEVVSKALGHSRLQTTMVYAKIADEWKNRLILDAWK</sequence>
<dbReference type="PANTHER" id="PTHR30349:SF64">
    <property type="entry name" value="PROPHAGE INTEGRASE INTD-RELATED"/>
    <property type="match status" value="1"/>
</dbReference>
<proteinExistence type="inferred from homology"/>
<dbReference type="InterPro" id="IPR050090">
    <property type="entry name" value="Tyrosine_recombinase_XerCD"/>
</dbReference>
<evidence type="ECO:0000256" key="3">
    <source>
        <dbReference type="ARBA" id="ARBA00023172"/>
    </source>
</evidence>
<dbReference type="Gene3D" id="1.10.443.10">
    <property type="entry name" value="Intergrase catalytic core"/>
    <property type="match status" value="1"/>
</dbReference>
<evidence type="ECO:0000313" key="5">
    <source>
        <dbReference type="EMBL" id="MBO0950919.1"/>
    </source>
</evidence>
<dbReference type="InterPro" id="IPR002104">
    <property type="entry name" value="Integrase_catalytic"/>
</dbReference>
<dbReference type="Gene3D" id="1.10.150.130">
    <property type="match status" value="1"/>
</dbReference>
<keyword evidence="3" id="KW-0233">DNA recombination</keyword>
<dbReference type="Pfam" id="PF17293">
    <property type="entry name" value="Arm-DNA-bind_5"/>
    <property type="match status" value="1"/>
</dbReference>